<evidence type="ECO:0000259" key="2">
    <source>
        <dbReference type="Pfam" id="PF21957"/>
    </source>
</evidence>
<sequence length="361" mass="41221">MPANSTEYRYHLPKKAIKGDCPQCGPKHRRTLSRYVDSQAGEVLPEEFGRCDRESNCGYHLSPYHSGPQGTSYADEVFEHWKTANPLPPSYTRHTTPTPCPVVEEPIYTLPDEVFRKTLGHYDSNQFATLLCSRFGQQKAEDLLKRFQIGTSKRWPGATVFWIIDEQQRVRGGQVVLFREDWHRSKDHFGSAGSCLSWQYRQRGESIPEWLEQNETWPVTFGLHQLYTEPTDKPVAIVEACKTAVVCAGHFPQFIWLAFGAKSYAKPSRLAGLKGRRVVLYPDLNAFDDWSKRAEAMRAEGYRVRVSSLLEDNATEQQRKDGLDLADFLLMPAPPPRIVTTLTDWKPGTVFRPDPALIEFL</sequence>
<keyword evidence="4" id="KW-1185">Reference proteome</keyword>
<evidence type="ECO:0000259" key="1">
    <source>
        <dbReference type="Pfam" id="PF19898"/>
    </source>
</evidence>
<dbReference type="AlphaFoldDB" id="A0A939GF67"/>
<proteinExistence type="predicted"/>
<dbReference type="Pfam" id="PF21957">
    <property type="entry name" value="Zn_ribbon_16"/>
    <property type="match status" value="1"/>
</dbReference>
<evidence type="ECO:0000313" key="4">
    <source>
        <dbReference type="Proteomes" id="UP000664034"/>
    </source>
</evidence>
<evidence type="ECO:0008006" key="5">
    <source>
        <dbReference type="Google" id="ProtNLM"/>
    </source>
</evidence>
<dbReference type="InterPro" id="IPR047731">
    <property type="entry name" value="Zinc_ribbon_put"/>
</dbReference>
<dbReference type="InterPro" id="IPR045951">
    <property type="entry name" value="DUF6371"/>
</dbReference>
<organism evidence="3 4">
    <name type="scientific">Fibrella rubiginis</name>
    <dbReference type="NCBI Taxonomy" id="2817060"/>
    <lineage>
        <taxon>Bacteria</taxon>
        <taxon>Pseudomonadati</taxon>
        <taxon>Bacteroidota</taxon>
        <taxon>Cytophagia</taxon>
        <taxon>Cytophagales</taxon>
        <taxon>Spirosomataceae</taxon>
        <taxon>Fibrella</taxon>
    </lineage>
</organism>
<dbReference type="Pfam" id="PF19898">
    <property type="entry name" value="DUF6371"/>
    <property type="match status" value="1"/>
</dbReference>
<evidence type="ECO:0000313" key="3">
    <source>
        <dbReference type="EMBL" id="MBO0937864.1"/>
    </source>
</evidence>
<feature type="domain" description="Zinc beta-ribbon finger putative" evidence="2">
    <location>
        <begin position="8"/>
        <end position="65"/>
    </location>
</feature>
<dbReference type="NCBIfam" id="NF040506">
    <property type="entry name" value="PG0870_Nterm"/>
    <property type="match status" value="1"/>
</dbReference>
<comment type="caution">
    <text evidence="3">The sequence shown here is derived from an EMBL/GenBank/DDBJ whole genome shotgun (WGS) entry which is preliminary data.</text>
</comment>
<reference evidence="3" key="1">
    <citation type="submission" date="2021-03" db="EMBL/GenBank/DDBJ databases">
        <title>Fibrella sp. HMF5335 genome sequencing and assembly.</title>
        <authorList>
            <person name="Kang H."/>
            <person name="Kim H."/>
            <person name="Bae S."/>
            <person name="Joh K."/>
        </authorList>
    </citation>
    <scope>NUCLEOTIDE SEQUENCE</scope>
    <source>
        <strain evidence="3">HMF5335</strain>
    </source>
</reference>
<dbReference type="RefSeq" id="WP_207365405.1">
    <property type="nucleotide sequence ID" value="NZ_JAFMYV010000007.1"/>
</dbReference>
<gene>
    <name evidence="3" type="ORF">J2I47_15000</name>
</gene>
<accession>A0A939GF67</accession>
<dbReference type="EMBL" id="JAFMYV010000007">
    <property type="protein sequence ID" value="MBO0937864.1"/>
    <property type="molecule type" value="Genomic_DNA"/>
</dbReference>
<feature type="domain" description="DUF6371" evidence="1">
    <location>
        <begin position="125"/>
        <end position="284"/>
    </location>
</feature>
<protein>
    <recommendedName>
        <fullName evidence="5">Toprim domain-containing protein</fullName>
    </recommendedName>
</protein>
<dbReference type="Proteomes" id="UP000664034">
    <property type="component" value="Unassembled WGS sequence"/>
</dbReference>
<name>A0A939GF67_9BACT</name>